<dbReference type="Gene3D" id="2.30.30.40">
    <property type="entry name" value="SH3 Domains"/>
    <property type="match status" value="1"/>
</dbReference>
<accession>A0A0A6VIQ3</accession>
<sequence>MGKVIAFQLNGKEYAVPVHQVLAIEKLHHITRVPRTPAFVQGVMNLRGVVIPVIDLKKRFQIETETQNDHEKMMIVTVNDLEVGLVVDAATDVLDIASENIEPQPEIVDTVKSEFIDGVAHLDQRLLMLLNLEKILTPLS</sequence>
<dbReference type="GO" id="GO:0005829">
    <property type="term" value="C:cytosol"/>
    <property type="evidence" value="ECO:0007669"/>
    <property type="project" value="TreeGrafter"/>
</dbReference>
<keyword evidence="5" id="KW-1185">Reference proteome</keyword>
<dbReference type="CDD" id="cd00732">
    <property type="entry name" value="CheW"/>
    <property type="match status" value="1"/>
</dbReference>
<evidence type="ECO:0000259" key="1">
    <source>
        <dbReference type="PROSITE" id="PS50851"/>
    </source>
</evidence>
<dbReference type="Proteomes" id="UP000030588">
    <property type="component" value="Unassembled WGS sequence"/>
</dbReference>
<dbReference type="PROSITE" id="PS50851">
    <property type="entry name" value="CHEW"/>
    <property type="match status" value="1"/>
</dbReference>
<name>A0A0A6VIQ3_9BACI</name>
<evidence type="ECO:0000313" key="3">
    <source>
        <dbReference type="EMBL" id="NEY19635.1"/>
    </source>
</evidence>
<gene>
    <name evidence="3" type="ORF">G4D61_06580</name>
    <name evidence="2" type="ORF">NG54_02430</name>
</gene>
<protein>
    <submittedName>
        <fullName evidence="2">Chemotaxis protein CheW</fullName>
    </submittedName>
</protein>
<reference evidence="2 4" key="1">
    <citation type="submission" date="2014-10" db="EMBL/GenBank/DDBJ databases">
        <title>Draft genome of phytase producing Bacillus ginsengihumi strain M2.11.</title>
        <authorList>
            <person name="Toymentseva A."/>
            <person name="Boulygina E.A."/>
            <person name="Kazakov S.V."/>
            <person name="Kayumov I."/>
            <person name="Suleimanova A.D."/>
            <person name="Mardanova A.M."/>
            <person name="Maria S.N."/>
            <person name="Sergey M.Y."/>
            <person name="Sharipova M.R."/>
        </authorList>
    </citation>
    <scope>NUCLEOTIDE SEQUENCE [LARGE SCALE GENOMIC DNA]</scope>
    <source>
        <strain evidence="2 4">M2.11</strain>
    </source>
</reference>
<dbReference type="InterPro" id="IPR002545">
    <property type="entry name" value="CheW-lke_dom"/>
</dbReference>
<organism evidence="2 4">
    <name type="scientific">Heyndrickxia ginsengihumi</name>
    <dbReference type="NCBI Taxonomy" id="363870"/>
    <lineage>
        <taxon>Bacteria</taxon>
        <taxon>Bacillati</taxon>
        <taxon>Bacillota</taxon>
        <taxon>Bacilli</taxon>
        <taxon>Bacillales</taxon>
        <taxon>Bacillaceae</taxon>
        <taxon>Heyndrickxia</taxon>
    </lineage>
</organism>
<proteinExistence type="predicted"/>
<dbReference type="GO" id="GO:0007165">
    <property type="term" value="P:signal transduction"/>
    <property type="evidence" value="ECO:0007669"/>
    <property type="project" value="InterPro"/>
</dbReference>
<dbReference type="Gene3D" id="2.40.50.180">
    <property type="entry name" value="CheA-289, Domain 4"/>
    <property type="match status" value="1"/>
</dbReference>
<reference evidence="3" key="2">
    <citation type="submission" date="2020-02" db="EMBL/GenBank/DDBJ databases">
        <authorList>
            <person name="Feng H."/>
        </authorList>
    </citation>
    <scope>NUCLEOTIDE SEQUENCE [LARGE SCALE GENOMIC DNA]</scope>
    <source>
        <strain evidence="3">Gsoil 114</strain>
    </source>
</reference>
<dbReference type="InterPro" id="IPR039315">
    <property type="entry name" value="CheW"/>
</dbReference>
<reference evidence="3 5" key="3">
    <citation type="submission" date="2020-03" db="EMBL/GenBank/DDBJ databases">
        <title>Bacillus aquiflavi sp. nov., isolated from yellow water of strong flavor Chinese baijiu in Yibin region of China.</title>
        <authorList>
            <person name="Xie J."/>
        </authorList>
    </citation>
    <scope>NUCLEOTIDE SEQUENCE [LARGE SCALE GENOMIC DNA]</scope>
    <source>
        <strain evidence="3 5">Gsoil 114</strain>
    </source>
</reference>
<dbReference type="SMART" id="SM00260">
    <property type="entry name" value="CheW"/>
    <property type="match status" value="1"/>
</dbReference>
<comment type="caution">
    <text evidence="2">The sequence shown here is derived from an EMBL/GenBank/DDBJ whole genome shotgun (WGS) entry which is preliminary data.</text>
</comment>
<feature type="domain" description="CheW-like" evidence="1">
    <location>
        <begin position="1"/>
        <end position="140"/>
    </location>
</feature>
<dbReference type="EMBL" id="JAAIWK010000007">
    <property type="protein sequence ID" value="NEY19635.1"/>
    <property type="molecule type" value="Genomic_DNA"/>
</dbReference>
<dbReference type="InterPro" id="IPR036061">
    <property type="entry name" value="CheW-like_dom_sf"/>
</dbReference>
<dbReference type="Proteomes" id="UP000476934">
    <property type="component" value="Unassembled WGS sequence"/>
</dbReference>
<dbReference type="GO" id="GO:0006935">
    <property type="term" value="P:chemotaxis"/>
    <property type="evidence" value="ECO:0007669"/>
    <property type="project" value="InterPro"/>
</dbReference>
<dbReference type="PANTHER" id="PTHR22617">
    <property type="entry name" value="CHEMOTAXIS SENSOR HISTIDINE KINASE-RELATED"/>
    <property type="match status" value="1"/>
</dbReference>
<dbReference type="Pfam" id="PF01584">
    <property type="entry name" value="CheW"/>
    <property type="match status" value="1"/>
</dbReference>
<dbReference type="STRING" id="363870.NG54_02430"/>
<evidence type="ECO:0000313" key="5">
    <source>
        <dbReference type="Proteomes" id="UP000476934"/>
    </source>
</evidence>
<dbReference type="PANTHER" id="PTHR22617:SF23">
    <property type="entry name" value="CHEMOTAXIS PROTEIN CHEW"/>
    <property type="match status" value="1"/>
</dbReference>
<dbReference type="AlphaFoldDB" id="A0A0A6VIQ3"/>
<dbReference type="EMBL" id="JRUN01000004">
    <property type="protein sequence ID" value="KHD86519.1"/>
    <property type="molecule type" value="Genomic_DNA"/>
</dbReference>
<evidence type="ECO:0000313" key="4">
    <source>
        <dbReference type="Proteomes" id="UP000030588"/>
    </source>
</evidence>
<evidence type="ECO:0000313" key="2">
    <source>
        <dbReference type="EMBL" id="KHD86519.1"/>
    </source>
</evidence>
<dbReference type="OrthoDB" id="9794382at2"/>
<dbReference type="SUPFAM" id="SSF50341">
    <property type="entry name" value="CheW-like"/>
    <property type="match status" value="1"/>
</dbReference>
<dbReference type="RefSeq" id="WP_025727880.1">
    <property type="nucleotide sequence ID" value="NZ_JAAIWK010000007.1"/>
</dbReference>